<accession>A0AAP0R0M6</accession>
<organism evidence="1 2">
    <name type="scientific">Citrus x changshan-huyou</name>
    <dbReference type="NCBI Taxonomy" id="2935761"/>
    <lineage>
        <taxon>Eukaryota</taxon>
        <taxon>Viridiplantae</taxon>
        <taxon>Streptophyta</taxon>
        <taxon>Embryophyta</taxon>
        <taxon>Tracheophyta</taxon>
        <taxon>Spermatophyta</taxon>
        <taxon>Magnoliopsida</taxon>
        <taxon>eudicotyledons</taxon>
        <taxon>Gunneridae</taxon>
        <taxon>Pentapetalae</taxon>
        <taxon>rosids</taxon>
        <taxon>malvids</taxon>
        <taxon>Sapindales</taxon>
        <taxon>Rutaceae</taxon>
        <taxon>Aurantioideae</taxon>
        <taxon>Citrus</taxon>
    </lineage>
</organism>
<dbReference type="AlphaFoldDB" id="A0AAP0R0M6"/>
<dbReference type="EMBL" id="JBCGBO010000001">
    <property type="protein sequence ID" value="KAK9229829.1"/>
    <property type="molecule type" value="Genomic_DNA"/>
</dbReference>
<protein>
    <submittedName>
        <fullName evidence="1">Uncharacterized protein</fullName>
    </submittedName>
</protein>
<dbReference type="Proteomes" id="UP001428341">
    <property type="component" value="Unassembled WGS sequence"/>
</dbReference>
<comment type="caution">
    <text evidence="1">The sequence shown here is derived from an EMBL/GenBank/DDBJ whole genome shotgun (WGS) entry which is preliminary data.</text>
</comment>
<evidence type="ECO:0000313" key="1">
    <source>
        <dbReference type="EMBL" id="KAK9229829.1"/>
    </source>
</evidence>
<gene>
    <name evidence="1" type="ORF">WN944_022795</name>
</gene>
<keyword evidence="2" id="KW-1185">Reference proteome</keyword>
<sequence>MVVWVRVPEIRVYLNPESDPESVQSLCPFATSCSANPHLRFDSCKVCFVQITPYLYYFCEEYDCKALDCSSRHNNVLPIRYFTARMRFGYDKEIIGTFVDLETEGYFQFWPSDGAKSRRRY</sequence>
<reference evidence="1 2" key="1">
    <citation type="submission" date="2024-05" db="EMBL/GenBank/DDBJ databases">
        <title>Haplotype-resolved chromosome-level genome assembly of Huyou (Citrus changshanensis).</title>
        <authorList>
            <person name="Miao C."/>
            <person name="Chen W."/>
            <person name="Wu Y."/>
            <person name="Wang L."/>
            <person name="Zhao S."/>
            <person name="Grierson D."/>
            <person name="Xu C."/>
            <person name="Chen K."/>
        </authorList>
    </citation>
    <scope>NUCLEOTIDE SEQUENCE [LARGE SCALE GENOMIC DNA]</scope>
    <source>
        <strain evidence="1">01-14</strain>
        <tissue evidence="1">Leaf</tissue>
    </source>
</reference>
<name>A0AAP0R0M6_9ROSI</name>
<evidence type="ECO:0000313" key="2">
    <source>
        <dbReference type="Proteomes" id="UP001428341"/>
    </source>
</evidence>
<dbReference type="PROSITE" id="PS51257">
    <property type="entry name" value="PROKAR_LIPOPROTEIN"/>
    <property type="match status" value="1"/>
</dbReference>
<proteinExistence type="predicted"/>